<keyword evidence="3" id="KW-0687">Ribonucleoprotein</keyword>
<dbReference type="InterPro" id="IPR036388">
    <property type="entry name" value="WH-like_DNA-bd_sf"/>
</dbReference>
<comment type="similarity">
    <text evidence="1">Belongs to the eukaryotic ribosomal protein eS19 family.</text>
</comment>
<evidence type="ECO:0000256" key="4">
    <source>
        <dbReference type="SAM" id="MobiDB-lite"/>
    </source>
</evidence>
<dbReference type="Pfam" id="PF01090">
    <property type="entry name" value="Ribosomal_S19e"/>
    <property type="match status" value="1"/>
</dbReference>
<proteinExistence type="inferred from homology"/>
<keyword evidence="6" id="KW-1185">Reference proteome</keyword>
<reference evidence="5 6" key="1">
    <citation type="journal article" date="2019" name="Sci. Rep.">
        <title>Comparative genomics of chytrid fungi reveal insights into the obligate biotrophic and pathogenic lifestyle of Synchytrium endobioticum.</title>
        <authorList>
            <person name="van de Vossenberg B.T.L.H."/>
            <person name="Warris S."/>
            <person name="Nguyen H.D.T."/>
            <person name="van Gent-Pelzer M.P.E."/>
            <person name="Joly D.L."/>
            <person name="van de Geest H.C."/>
            <person name="Bonants P.J.M."/>
            <person name="Smith D.S."/>
            <person name="Levesque C.A."/>
            <person name="van der Lee T.A.J."/>
        </authorList>
    </citation>
    <scope>NUCLEOTIDE SEQUENCE [LARGE SCALE GENOMIC DNA]</scope>
    <source>
        <strain evidence="5 6">MB42</strain>
    </source>
</reference>
<organism evidence="5 6">
    <name type="scientific">Synchytrium endobioticum</name>
    <dbReference type="NCBI Taxonomy" id="286115"/>
    <lineage>
        <taxon>Eukaryota</taxon>
        <taxon>Fungi</taxon>
        <taxon>Fungi incertae sedis</taxon>
        <taxon>Chytridiomycota</taxon>
        <taxon>Chytridiomycota incertae sedis</taxon>
        <taxon>Chytridiomycetes</taxon>
        <taxon>Synchytriales</taxon>
        <taxon>Synchytriaceae</taxon>
        <taxon>Synchytrium</taxon>
    </lineage>
</organism>
<protein>
    <recommendedName>
        <fullName evidence="7">Ribosomal protein S19e</fullName>
    </recommendedName>
</protein>
<keyword evidence="2" id="KW-0689">Ribosomal protein</keyword>
<evidence type="ECO:0000256" key="3">
    <source>
        <dbReference type="ARBA" id="ARBA00023274"/>
    </source>
</evidence>
<dbReference type="AlphaFoldDB" id="A0A507D2L3"/>
<name>A0A507D2L3_9FUNG</name>
<dbReference type="PANTHER" id="PTHR11710:SF0">
    <property type="entry name" value="40S RIBOSOMAL PROTEIN S19"/>
    <property type="match status" value="1"/>
</dbReference>
<dbReference type="PROSITE" id="PS00628">
    <property type="entry name" value="RIBOSOMAL_S19E"/>
    <property type="match status" value="1"/>
</dbReference>
<evidence type="ECO:0008006" key="7">
    <source>
        <dbReference type="Google" id="ProtNLM"/>
    </source>
</evidence>
<dbReference type="GO" id="GO:0006412">
    <property type="term" value="P:translation"/>
    <property type="evidence" value="ECO:0007669"/>
    <property type="project" value="InterPro"/>
</dbReference>
<sequence length="186" mass="20529">MPLKCRRRSLLAFTTGFTNRVRRLYAPNSKKGPEIRGDHTTMPGTNVRDVNPHAFVKAYAAYLKRTGKLEVPKWVDLAKTASHKELAPYDPDWFYTRAASVARCVYVRGVVGVGALTKLKSGSKNRGSRPHFSQKSSGSVARKVLQALEKIKVLEKNPSGHGRRITSEGQKDLDLIAAQIAKTGAQ</sequence>
<comment type="caution">
    <text evidence="5">The sequence shown here is derived from an EMBL/GenBank/DDBJ whole genome shotgun (WGS) entry which is preliminary data.</text>
</comment>
<dbReference type="GO" id="GO:0003735">
    <property type="term" value="F:structural constituent of ribosome"/>
    <property type="evidence" value="ECO:0007669"/>
    <property type="project" value="InterPro"/>
</dbReference>
<dbReference type="SMART" id="SM01413">
    <property type="entry name" value="Ribosomal_S19e"/>
    <property type="match status" value="1"/>
</dbReference>
<gene>
    <name evidence="5" type="ORF">SeMB42_g03965</name>
</gene>
<evidence type="ECO:0000256" key="2">
    <source>
        <dbReference type="ARBA" id="ARBA00022980"/>
    </source>
</evidence>
<dbReference type="VEuPathDB" id="FungiDB:SeMB42_g03965"/>
<dbReference type="InterPro" id="IPR001266">
    <property type="entry name" value="Ribosomal_eS19"/>
</dbReference>
<dbReference type="SUPFAM" id="SSF46785">
    <property type="entry name" value="Winged helix' DNA-binding domain"/>
    <property type="match status" value="1"/>
</dbReference>
<dbReference type="GO" id="GO:0022627">
    <property type="term" value="C:cytosolic small ribosomal subunit"/>
    <property type="evidence" value="ECO:0007669"/>
    <property type="project" value="TreeGrafter"/>
</dbReference>
<dbReference type="GO" id="GO:0003723">
    <property type="term" value="F:RNA binding"/>
    <property type="evidence" value="ECO:0007669"/>
    <property type="project" value="TreeGrafter"/>
</dbReference>
<feature type="region of interest" description="Disordered" evidence="4">
    <location>
        <begin position="120"/>
        <end position="140"/>
    </location>
</feature>
<dbReference type="InterPro" id="IPR036390">
    <property type="entry name" value="WH_DNA-bd_sf"/>
</dbReference>
<dbReference type="Gene3D" id="1.10.10.10">
    <property type="entry name" value="Winged helix-like DNA-binding domain superfamily/Winged helix DNA-binding domain"/>
    <property type="match status" value="1"/>
</dbReference>
<evidence type="ECO:0000256" key="1">
    <source>
        <dbReference type="ARBA" id="ARBA00010014"/>
    </source>
</evidence>
<dbReference type="PANTHER" id="PTHR11710">
    <property type="entry name" value="40S RIBOSOMAL PROTEIN S19"/>
    <property type="match status" value="1"/>
</dbReference>
<dbReference type="FunFam" id="1.10.10.10:FF:000118">
    <property type="entry name" value="40S ribosomal protein S19"/>
    <property type="match status" value="1"/>
</dbReference>
<dbReference type="GO" id="GO:0000028">
    <property type="term" value="P:ribosomal small subunit assembly"/>
    <property type="evidence" value="ECO:0007669"/>
    <property type="project" value="TreeGrafter"/>
</dbReference>
<dbReference type="STRING" id="286115.A0A507D2L3"/>
<dbReference type="Proteomes" id="UP000317494">
    <property type="component" value="Unassembled WGS sequence"/>
</dbReference>
<feature type="compositionally biased region" description="Polar residues" evidence="4">
    <location>
        <begin position="130"/>
        <end position="139"/>
    </location>
</feature>
<evidence type="ECO:0000313" key="5">
    <source>
        <dbReference type="EMBL" id="TPX45541.1"/>
    </source>
</evidence>
<accession>A0A507D2L3</accession>
<evidence type="ECO:0000313" key="6">
    <source>
        <dbReference type="Proteomes" id="UP000317494"/>
    </source>
</evidence>
<dbReference type="EMBL" id="QEAN01000151">
    <property type="protein sequence ID" value="TPX45541.1"/>
    <property type="molecule type" value="Genomic_DNA"/>
</dbReference>
<dbReference type="InterPro" id="IPR018277">
    <property type="entry name" value="Ribosomal_eS19_CS"/>
</dbReference>